<proteinExistence type="inferred from homology"/>
<name>H5U6W5_9ACTN</name>
<dbReference type="EMBL" id="BAFC01000129">
    <property type="protein sequence ID" value="GAB41473.1"/>
    <property type="molecule type" value="Genomic_DNA"/>
</dbReference>
<evidence type="ECO:0000256" key="2">
    <source>
        <dbReference type="ARBA" id="ARBA00009410"/>
    </source>
</evidence>
<comment type="caution">
    <text evidence="6">The sequence shown here is derived from an EMBL/GenBank/DDBJ whole genome shotgun (WGS) entry which is preliminary data.</text>
</comment>
<evidence type="ECO:0000256" key="3">
    <source>
        <dbReference type="ARBA" id="ARBA00022630"/>
    </source>
</evidence>
<protein>
    <submittedName>
        <fullName evidence="6">Putative oxidoreductase</fullName>
    </submittedName>
</protein>
<organism evidence="6 7">
    <name type="scientific">Gordonia sputi NBRC 100414</name>
    <dbReference type="NCBI Taxonomy" id="1089453"/>
    <lineage>
        <taxon>Bacteria</taxon>
        <taxon>Bacillati</taxon>
        <taxon>Actinomycetota</taxon>
        <taxon>Actinomycetes</taxon>
        <taxon>Mycobacteriales</taxon>
        <taxon>Gordoniaceae</taxon>
        <taxon>Gordonia</taxon>
    </lineage>
</organism>
<dbReference type="Proteomes" id="UP000005845">
    <property type="component" value="Unassembled WGS sequence"/>
</dbReference>
<feature type="domain" description="FAD dependent oxidoreductase" evidence="5">
    <location>
        <begin position="8"/>
        <end position="387"/>
    </location>
</feature>
<dbReference type="InterPro" id="IPR036188">
    <property type="entry name" value="FAD/NAD-bd_sf"/>
</dbReference>
<comment type="cofactor">
    <cofactor evidence="1">
        <name>FAD</name>
        <dbReference type="ChEBI" id="CHEBI:57692"/>
    </cofactor>
</comment>
<sequence>MGTLVHMKVIIVGGGILGTSHARAAIERGHEVLLLEREREARGATVRNFGLVWVSGRSATELPAAQRSRDLWEKIGADVPGIGFRPCGSITLVRTAAELAVAEETLAQSDSAQREFALLDPAEVRALNPALQGTYVAGLHCARDGAVESRVALPALRGFLSTTGRFEYLGGREVRSVTSTSGTVEVTDDTGATHRGDAVVVCTGAAHSGLLRELVGEQPPVRRVRLQMMQTAPFDEKLTTAIADGDSFRYYPAFAGDALDHLGRVQSQSPVAAEHHMQLLCVQRLDGGLTIGDTHAYDRTADGDDADTFGFDVTEDPYQHLVSVVENLLGRRLPPIARRWAGVYSQCLDSSELVYRSEVSPGVWVVTGPGGRGMTLGPAIGDDTADLMNL</sequence>
<gene>
    <name evidence="6" type="ORF">GOSPT_131_00080</name>
</gene>
<dbReference type="Pfam" id="PF01266">
    <property type="entry name" value="DAO"/>
    <property type="match status" value="1"/>
</dbReference>
<keyword evidence="3" id="KW-0285">Flavoprotein</keyword>
<dbReference type="SUPFAM" id="SSF51905">
    <property type="entry name" value="FAD/NAD(P)-binding domain"/>
    <property type="match status" value="1"/>
</dbReference>
<dbReference type="eggNOG" id="COG0665">
    <property type="taxonomic scope" value="Bacteria"/>
</dbReference>
<dbReference type="Gene3D" id="3.50.50.60">
    <property type="entry name" value="FAD/NAD(P)-binding domain"/>
    <property type="match status" value="1"/>
</dbReference>
<evidence type="ECO:0000259" key="5">
    <source>
        <dbReference type="Pfam" id="PF01266"/>
    </source>
</evidence>
<dbReference type="InterPro" id="IPR006076">
    <property type="entry name" value="FAD-dep_OxRdtase"/>
</dbReference>
<reference evidence="6 7" key="1">
    <citation type="submission" date="2012-02" db="EMBL/GenBank/DDBJ databases">
        <title>Whole genome shotgun sequence of Gordonia sputi NBRC 100414.</title>
        <authorList>
            <person name="Yoshida I."/>
            <person name="Hosoyama A."/>
            <person name="Tsuchikane K."/>
            <person name="Katsumata H."/>
            <person name="Yamazaki S."/>
            <person name="Fujita N."/>
        </authorList>
    </citation>
    <scope>NUCLEOTIDE SEQUENCE [LARGE SCALE GENOMIC DNA]</scope>
    <source>
        <strain evidence="6 7">NBRC 100414</strain>
    </source>
</reference>
<keyword evidence="4" id="KW-0560">Oxidoreductase</keyword>
<accession>H5U6W5</accession>
<evidence type="ECO:0000313" key="7">
    <source>
        <dbReference type="Proteomes" id="UP000005845"/>
    </source>
</evidence>
<dbReference type="PANTHER" id="PTHR13847">
    <property type="entry name" value="SARCOSINE DEHYDROGENASE-RELATED"/>
    <property type="match status" value="1"/>
</dbReference>
<comment type="similarity">
    <text evidence="2">Belongs to the DadA oxidoreductase family.</text>
</comment>
<evidence type="ECO:0000256" key="4">
    <source>
        <dbReference type="ARBA" id="ARBA00023002"/>
    </source>
</evidence>
<dbReference type="Gene3D" id="3.30.9.10">
    <property type="entry name" value="D-Amino Acid Oxidase, subunit A, domain 2"/>
    <property type="match status" value="1"/>
</dbReference>
<keyword evidence="7" id="KW-1185">Reference proteome</keyword>
<dbReference type="PANTHER" id="PTHR13847:SF286">
    <property type="entry name" value="D-AMINO ACID DEHYDROGENASE"/>
    <property type="match status" value="1"/>
</dbReference>
<evidence type="ECO:0000313" key="6">
    <source>
        <dbReference type="EMBL" id="GAB41473.1"/>
    </source>
</evidence>
<dbReference type="GO" id="GO:0016491">
    <property type="term" value="F:oxidoreductase activity"/>
    <property type="evidence" value="ECO:0007669"/>
    <property type="project" value="UniProtKB-KW"/>
</dbReference>
<dbReference type="InterPro" id="IPR017741">
    <property type="entry name" value="FAD-dependent_OxRdtase_HpnW"/>
</dbReference>
<dbReference type="NCBIfam" id="TIGR03364">
    <property type="entry name" value="HpnW_proposed"/>
    <property type="match status" value="1"/>
</dbReference>
<evidence type="ECO:0000256" key="1">
    <source>
        <dbReference type="ARBA" id="ARBA00001974"/>
    </source>
</evidence>
<dbReference type="GO" id="GO:0005737">
    <property type="term" value="C:cytoplasm"/>
    <property type="evidence" value="ECO:0007669"/>
    <property type="project" value="TreeGrafter"/>
</dbReference>
<dbReference type="AlphaFoldDB" id="H5U6W5"/>